<proteinExistence type="predicted"/>
<dbReference type="InterPro" id="IPR017868">
    <property type="entry name" value="Filamin/ABP280_repeat-like"/>
</dbReference>
<dbReference type="PROSITE" id="PS50194">
    <property type="entry name" value="FILAMIN_REPEAT"/>
    <property type="match status" value="1"/>
</dbReference>
<dbReference type="RefSeq" id="WP_164211397.1">
    <property type="nucleotide sequence ID" value="NZ_JAAGSC010000041.1"/>
</dbReference>
<feature type="chain" id="PRO_5032478018" description="Big-1 domain-containing protein" evidence="1">
    <location>
        <begin position="21"/>
        <end position="1005"/>
    </location>
</feature>
<comment type="caution">
    <text evidence="2">The sequence shown here is derived from an EMBL/GenBank/DDBJ whole genome shotgun (WGS) entry which is preliminary data.</text>
</comment>
<gene>
    <name evidence="2" type="ORF">G3I74_09725</name>
</gene>
<dbReference type="Proteomes" id="UP000484885">
    <property type="component" value="Unassembled WGS sequence"/>
</dbReference>
<dbReference type="PROSITE" id="PS51257">
    <property type="entry name" value="PROKAR_LIPOPROTEIN"/>
    <property type="match status" value="1"/>
</dbReference>
<evidence type="ECO:0000256" key="1">
    <source>
        <dbReference type="SAM" id="SignalP"/>
    </source>
</evidence>
<accession>A0A845VFK9</accession>
<evidence type="ECO:0000313" key="3">
    <source>
        <dbReference type="Proteomes" id="UP000484885"/>
    </source>
</evidence>
<organism evidence="2 3">
    <name type="scientific">Wenzhouxiangella limi</name>
    <dbReference type="NCBI Taxonomy" id="2707351"/>
    <lineage>
        <taxon>Bacteria</taxon>
        <taxon>Pseudomonadati</taxon>
        <taxon>Pseudomonadota</taxon>
        <taxon>Gammaproteobacteria</taxon>
        <taxon>Chromatiales</taxon>
        <taxon>Wenzhouxiangellaceae</taxon>
        <taxon>Wenzhouxiangella</taxon>
    </lineage>
</organism>
<keyword evidence="1" id="KW-0732">Signal</keyword>
<dbReference type="Gene3D" id="2.60.40.10">
    <property type="entry name" value="Immunoglobulins"/>
    <property type="match status" value="1"/>
</dbReference>
<feature type="signal peptide" evidence="1">
    <location>
        <begin position="1"/>
        <end position="20"/>
    </location>
</feature>
<name>A0A845VFK9_9GAMM</name>
<keyword evidence="3" id="KW-1185">Reference proteome</keyword>
<dbReference type="AlphaFoldDB" id="A0A845VFK9"/>
<reference evidence="2 3" key="1">
    <citation type="submission" date="2020-02" db="EMBL/GenBank/DDBJ databases">
        <authorList>
            <person name="Zhang X.-Y."/>
        </authorList>
    </citation>
    <scope>NUCLEOTIDE SEQUENCE [LARGE SCALE GENOMIC DNA]</scope>
    <source>
        <strain evidence="2 3">C33</strain>
    </source>
</reference>
<dbReference type="EMBL" id="JAAGSC010000041">
    <property type="protein sequence ID" value="NDY96009.1"/>
    <property type="molecule type" value="Genomic_DNA"/>
</dbReference>
<dbReference type="InterPro" id="IPR013783">
    <property type="entry name" value="Ig-like_fold"/>
</dbReference>
<evidence type="ECO:0008006" key="4">
    <source>
        <dbReference type="Google" id="ProtNLM"/>
    </source>
</evidence>
<evidence type="ECO:0000313" key="2">
    <source>
        <dbReference type="EMBL" id="NDY96009.1"/>
    </source>
</evidence>
<protein>
    <recommendedName>
        <fullName evidence="4">Big-1 domain-containing protein</fullName>
    </recommendedName>
</protein>
<sequence>MNAVKNTVALLLLFTLAACGGSSSGGFDNGGAARLTVTPVQSSIEAAAFECTPNVQVNVSVEQADGSAVADGTTVNLSSSNTDLASVETDSAQTSGGTAQFRVFSGVETGSVTLTGSSQNPSGAGTVTGTATLQVSESSCEPPPTAVLEISGSASIPTNTAEVPPFLGSPYVNELTVRYTDPDGNAGEVEGGQISVAVSPVSLGAFSTLDDPTTDENEFELLVGSGPVNMTAGVATLFIHSADRPGTLTVSVTAQDASSGERFSEDFVLEIEDGGADFLPGDLSFGIGPDPVYVQGSDGPTTKSLSVTVTDSGGNPVPNPEADGVAFNNVQLKLDAPDGSGARLTGTGAEGSVNGTEIAVRTVNGVANFSLNAGSETGNHRITATVDRADNNVDNEIQDDLSAQRSINVGDGRLFALRLVSPSTNALLINPIAAEFETDVEPQVDPDTGISIPPNPDGTYSYTVTVIATDRQGNPPLPGQPVAFGKVDSPLTPSNPPLYVFSGPDGDPEEGGLLFTVDDPDEGLLTDPDRPDEAVESGDTLILFGKSVPGNREHEAVRSVASVVDSQSLTVTEPFNSNNPSGELVDDGAVIPWVVGRSQVGFIDGNLVLDERGRGSVRLTYPVSAVGQPVVLWTQGEQSGSAGVKTVADAQPVTFPAVTPLTLTAVPSNVRGNSDATVRLCVVDGLGTPLNGFFPRADLGGGDIGAELDGAPLPANTAAATGSAGPGCVDTVLSTTGMVPQGDSATVVFSISDAVAEVEVVPPGVARLTVRPSTVTDTIPGTFIRSLTLTLLDGDDQPIPGVGLTGTCNADGGILDIETVPGITDGNGRTSASVLVGLSGCASSLDDETFPRVGQCEFTTSSGSPTGLFTGVGVDLRSFQSFLSPPPPDPACPPLEDDGEFQLVVDVRAPRDAVSRILSSPEGISCGKSEGALLEDGTLELIESLDCISSFTDSSVLLQAPVGTSPTWSGDCRRVPVSSEEDTERFASVNFDETGTPAICVVDFN</sequence>